<organism evidence="3 4">
    <name type="scientific">Lambdina fiscellaria nucleopolyhedrovirus</name>
    <dbReference type="NCBI Taxonomy" id="1642929"/>
    <lineage>
        <taxon>Viruses</taxon>
        <taxon>Viruses incertae sedis</taxon>
        <taxon>Naldaviricetes</taxon>
        <taxon>Lefavirales</taxon>
        <taxon>Baculoviridae</taxon>
        <taxon>Alphabaculovirus</taxon>
        <taxon>Alphabaculovirus lafiscellariae</taxon>
    </lineage>
</organism>
<dbReference type="GeneID" id="24170871"/>
<dbReference type="GO" id="GO:0031398">
    <property type="term" value="P:positive regulation of protein ubiquitination"/>
    <property type="evidence" value="ECO:0007669"/>
    <property type="project" value="TreeGrafter"/>
</dbReference>
<dbReference type="InterPro" id="IPR001370">
    <property type="entry name" value="BIR_rpt"/>
</dbReference>
<dbReference type="SMART" id="SM00238">
    <property type="entry name" value="BIR"/>
    <property type="match status" value="1"/>
</dbReference>
<dbReference type="SUPFAM" id="SSF57924">
    <property type="entry name" value="Inhibitor of apoptosis (IAP) repeat"/>
    <property type="match status" value="1"/>
</dbReference>
<reference evidence="3 4" key="1">
    <citation type="journal article" date="2015" name="Genome Announc.">
        <title>Genome Sequence of an Alphabaculovirus Isolated from the Oak Looper, Lambdina fiscellaria, Contains a Putative 2-Kilobase-Pair Transposable Element Encoding a Transposase and a FLYWCH Domain-Containing Protein.</title>
        <authorList>
            <person name="Rohrmann G.F."/>
            <person name="Erlandson M.A."/>
            <person name="Theilmann D.A."/>
        </authorList>
    </citation>
    <scope>NUCLEOTIDE SEQUENCE [LARGE SCALE GENOMIC DNA]</scope>
    <source>
        <strain evidence="3">GR15</strain>
    </source>
</reference>
<dbReference type="Pfam" id="PF00653">
    <property type="entry name" value="BIR"/>
    <property type="match status" value="1"/>
</dbReference>
<dbReference type="Pfam" id="PF13920">
    <property type="entry name" value="zf-C3HC4_3"/>
    <property type="match status" value="1"/>
</dbReference>
<dbReference type="GO" id="GO:0051726">
    <property type="term" value="P:regulation of cell cycle"/>
    <property type="evidence" value="ECO:0007669"/>
    <property type="project" value="TreeGrafter"/>
</dbReference>
<dbReference type="GO" id="GO:0043027">
    <property type="term" value="F:cysteine-type endopeptidase inhibitor activity involved in apoptotic process"/>
    <property type="evidence" value="ECO:0007669"/>
    <property type="project" value="TreeGrafter"/>
</dbReference>
<evidence type="ECO:0000256" key="1">
    <source>
        <dbReference type="PROSITE-ProRule" id="PRU00175"/>
    </source>
</evidence>
<dbReference type="PROSITE" id="PS50089">
    <property type="entry name" value="ZF_RING_2"/>
    <property type="match status" value="1"/>
</dbReference>
<evidence type="ECO:0000313" key="3">
    <source>
        <dbReference type="EMBL" id="AKC91668.1"/>
    </source>
</evidence>
<dbReference type="GO" id="GO:0061630">
    <property type="term" value="F:ubiquitin protein ligase activity"/>
    <property type="evidence" value="ECO:0007669"/>
    <property type="project" value="TreeGrafter"/>
</dbReference>
<sequence>MYSKSQRLASFASWPLNHLTAADMAYAGFYYLGRSTLVRCAYCCVVIDDWPLGTDAMSHHKRRSPKCQFVARLICKPVELDLLEDVQKQTLESAPCAAKATAMSLSSTFKNDKENNEENKDDDKHDKNYNANRCAVCLDNEREIAFVPCCHVVCCFSCTKMLNECVVCKQVIERAVRVYLH</sequence>
<dbReference type="InterPro" id="IPR001841">
    <property type="entry name" value="Znf_RING"/>
</dbReference>
<dbReference type="Gene3D" id="1.10.1170.10">
    <property type="entry name" value="Inhibitor Of Apoptosis Protein (2mihbC-IAP-1), Chain A"/>
    <property type="match status" value="1"/>
</dbReference>
<evidence type="ECO:0000313" key="4">
    <source>
        <dbReference type="Proteomes" id="UP000201190"/>
    </source>
</evidence>
<keyword evidence="1" id="KW-0862">Zinc</keyword>
<keyword evidence="1" id="KW-0863">Zinc-finger</keyword>
<dbReference type="RefSeq" id="YP_009133250.1">
    <property type="nucleotide sequence ID" value="NC_026922.1"/>
</dbReference>
<dbReference type="GO" id="GO:0008270">
    <property type="term" value="F:zinc ion binding"/>
    <property type="evidence" value="ECO:0007669"/>
    <property type="project" value="UniProtKB-KW"/>
</dbReference>
<keyword evidence="1" id="KW-0479">Metal-binding</keyword>
<dbReference type="KEGG" id="vg:24170871"/>
<dbReference type="OrthoDB" id="23813at10239"/>
<dbReference type="Gene3D" id="3.30.40.10">
    <property type="entry name" value="Zinc/RING finger domain, C3HC4 (zinc finger)"/>
    <property type="match status" value="1"/>
</dbReference>
<dbReference type="InterPro" id="IPR013083">
    <property type="entry name" value="Znf_RING/FYVE/PHD"/>
</dbReference>
<dbReference type="PANTHER" id="PTHR10044">
    <property type="entry name" value="INHIBITOR OF APOPTOSIS"/>
    <property type="match status" value="1"/>
</dbReference>
<dbReference type="EMBL" id="KP752043">
    <property type="protein sequence ID" value="AKC91668.1"/>
    <property type="molecule type" value="Genomic_DNA"/>
</dbReference>
<dbReference type="PROSITE" id="PS50143">
    <property type="entry name" value="BIR_REPEAT_2"/>
    <property type="match status" value="1"/>
</dbReference>
<name>A0A0E3Z7D8_9ABAC</name>
<dbReference type="CDD" id="cd00022">
    <property type="entry name" value="BIR"/>
    <property type="match status" value="1"/>
</dbReference>
<feature type="domain" description="RING-type" evidence="2">
    <location>
        <begin position="134"/>
        <end position="169"/>
    </location>
</feature>
<protein>
    <submittedName>
        <fullName evidence="3">Iap3</fullName>
    </submittedName>
</protein>
<keyword evidence="4" id="KW-1185">Reference proteome</keyword>
<evidence type="ECO:0000259" key="2">
    <source>
        <dbReference type="PROSITE" id="PS50089"/>
    </source>
</evidence>
<dbReference type="InterPro" id="IPR050784">
    <property type="entry name" value="IAP"/>
</dbReference>
<accession>A0A0E3Z7D8</accession>
<dbReference type="PANTHER" id="PTHR10044:SF139">
    <property type="entry name" value="DEATH-ASSOCIATED INHIBITOR OF APOPTOSIS 2"/>
    <property type="match status" value="1"/>
</dbReference>
<dbReference type="Proteomes" id="UP000201190">
    <property type="component" value="Segment"/>
</dbReference>
<proteinExistence type="predicted"/>